<dbReference type="Proteomes" id="UP000237105">
    <property type="component" value="Unassembled WGS sequence"/>
</dbReference>
<accession>A0A2P5BGS5</accession>
<organism evidence="2 3">
    <name type="scientific">Parasponia andersonii</name>
    <name type="common">Sponia andersonii</name>
    <dbReference type="NCBI Taxonomy" id="3476"/>
    <lineage>
        <taxon>Eukaryota</taxon>
        <taxon>Viridiplantae</taxon>
        <taxon>Streptophyta</taxon>
        <taxon>Embryophyta</taxon>
        <taxon>Tracheophyta</taxon>
        <taxon>Spermatophyta</taxon>
        <taxon>Magnoliopsida</taxon>
        <taxon>eudicotyledons</taxon>
        <taxon>Gunneridae</taxon>
        <taxon>Pentapetalae</taxon>
        <taxon>rosids</taxon>
        <taxon>fabids</taxon>
        <taxon>Rosales</taxon>
        <taxon>Cannabaceae</taxon>
        <taxon>Parasponia</taxon>
    </lineage>
</organism>
<protein>
    <submittedName>
        <fullName evidence="2">Uncharacterized protein</fullName>
    </submittedName>
</protein>
<dbReference type="AlphaFoldDB" id="A0A2P5BGS5"/>
<evidence type="ECO:0000313" key="3">
    <source>
        <dbReference type="Proteomes" id="UP000237105"/>
    </source>
</evidence>
<gene>
    <name evidence="2" type="ORF">PanWU01x14_240730</name>
</gene>
<proteinExistence type="predicted"/>
<keyword evidence="3" id="KW-1185">Reference proteome</keyword>
<comment type="caution">
    <text evidence="2">The sequence shown here is derived from an EMBL/GenBank/DDBJ whole genome shotgun (WGS) entry which is preliminary data.</text>
</comment>
<evidence type="ECO:0000256" key="1">
    <source>
        <dbReference type="SAM" id="MobiDB-lite"/>
    </source>
</evidence>
<dbReference type="OrthoDB" id="10502545at2759"/>
<sequence length="187" mass="21294">MRPVDVEVQSDKDDGYNDYNGDNGDYEITEEPIMNMVEHNSKEVENFSSLTDDSDPEWRNGLYYSDEDVSSEDISDVIEGREDGFNEDNQEYYDSEIDMHKAPRIFHHGDGFKDPNGNIPTIATPIYNNGKITLRMWQSFEDYKAFGAVLKDYNLTCVVELSASGGAIVQEQHPGRVIVVPPQRQGW</sequence>
<reference evidence="3" key="1">
    <citation type="submission" date="2016-06" db="EMBL/GenBank/DDBJ databases">
        <title>Parallel loss of symbiosis genes in relatives of nitrogen-fixing non-legume Parasponia.</title>
        <authorList>
            <person name="Van Velzen R."/>
            <person name="Holmer R."/>
            <person name="Bu F."/>
            <person name="Rutten L."/>
            <person name="Van Zeijl A."/>
            <person name="Liu W."/>
            <person name="Santuari L."/>
            <person name="Cao Q."/>
            <person name="Sharma T."/>
            <person name="Shen D."/>
            <person name="Roswanjaya Y."/>
            <person name="Wardhani T."/>
            <person name="Kalhor M.S."/>
            <person name="Jansen J."/>
            <person name="Van den Hoogen J."/>
            <person name="Gungor B."/>
            <person name="Hartog M."/>
            <person name="Hontelez J."/>
            <person name="Verver J."/>
            <person name="Yang W.-C."/>
            <person name="Schijlen E."/>
            <person name="Repin R."/>
            <person name="Schilthuizen M."/>
            <person name="Schranz E."/>
            <person name="Heidstra R."/>
            <person name="Miyata K."/>
            <person name="Fedorova E."/>
            <person name="Kohlen W."/>
            <person name="Bisseling T."/>
            <person name="Smit S."/>
            <person name="Geurts R."/>
        </authorList>
    </citation>
    <scope>NUCLEOTIDE SEQUENCE [LARGE SCALE GENOMIC DNA]</scope>
    <source>
        <strain evidence="3">cv. WU1-14</strain>
    </source>
</reference>
<dbReference type="EMBL" id="JXTB01000284">
    <property type="protein sequence ID" value="PON47984.1"/>
    <property type="molecule type" value="Genomic_DNA"/>
</dbReference>
<feature type="region of interest" description="Disordered" evidence="1">
    <location>
        <begin position="1"/>
        <end position="27"/>
    </location>
</feature>
<name>A0A2P5BGS5_PARAD</name>
<evidence type="ECO:0000313" key="2">
    <source>
        <dbReference type="EMBL" id="PON47984.1"/>
    </source>
</evidence>